<dbReference type="Proteomes" id="UP001155145">
    <property type="component" value="Unassembled WGS sequence"/>
</dbReference>
<evidence type="ECO:0000256" key="1">
    <source>
        <dbReference type="SAM" id="MobiDB-lite"/>
    </source>
</evidence>
<protein>
    <recommendedName>
        <fullName evidence="6">Tetratricopeptide repeat protein</fullName>
    </recommendedName>
</protein>
<dbReference type="EMBL" id="CP094984">
    <property type="protein sequence ID" value="UON93382.1"/>
    <property type="molecule type" value="Genomic_DNA"/>
</dbReference>
<dbReference type="Proteomes" id="UP000829758">
    <property type="component" value="Chromosome"/>
</dbReference>
<sequence length="211" mass="22361">MTHAGERMGENTADGTGKGTALPEPEYRIDPRTLREIPLDPGSAEAWLATTAGDGRPASARIAWLRILGRLPEAEAAAREALNAVTPAFLHAGALHSGARIGAGMLSAGVRPAIRLAQVLQWKGQLSDALRLLAAVDRFLAAPGHGKPGDALVSRAFLHQHRGKVLLDAGHPVWALTEFRRALHLRIAAGAPGDQLQSAEMAVSEALRRLK</sequence>
<reference evidence="2" key="1">
    <citation type="submission" date="2021-10" db="EMBL/GenBank/DDBJ databases">
        <title>Novel species in genus Arthrobacter.</title>
        <authorList>
            <person name="Liu Y."/>
        </authorList>
    </citation>
    <scope>NUCLEOTIDE SEQUENCE</scope>
    <source>
        <strain evidence="4">zg-Y462</strain>
        <strain evidence="2">Zg-Y462</strain>
    </source>
</reference>
<evidence type="ECO:0000313" key="4">
    <source>
        <dbReference type="Proteomes" id="UP000829758"/>
    </source>
</evidence>
<dbReference type="AlphaFoldDB" id="A0A9X1M766"/>
<dbReference type="InterPro" id="IPR011990">
    <property type="entry name" value="TPR-like_helical_dom_sf"/>
</dbReference>
<gene>
    <name evidence="2" type="ORF">LJ755_03495</name>
    <name evidence="3" type="ORF">MUK71_07200</name>
</gene>
<name>A0A9X1M766_9MICC</name>
<feature type="region of interest" description="Disordered" evidence="1">
    <location>
        <begin position="1"/>
        <end position="29"/>
    </location>
</feature>
<evidence type="ECO:0000313" key="2">
    <source>
        <dbReference type="EMBL" id="MCC3271792.1"/>
    </source>
</evidence>
<keyword evidence="4" id="KW-1185">Reference proteome</keyword>
<evidence type="ECO:0000313" key="5">
    <source>
        <dbReference type="Proteomes" id="UP001155145"/>
    </source>
</evidence>
<organism evidence="2 5">
    <name type="scientific">Arthrobacter zhangbolii</name>
    <dbReference type="NCBI Taxonomy" id="2886936"/>
    <lineage>
        <taxon>Bacteria</taxon>
        <taxon>Bacillati</taxon>
        <taxon>Actinomycetota</taxon>
        <taxon>Actinomycetes</taxon>
        <taxon>Micrococcales</taxon>
        <taxon>Micrococcaceae</taxon>
        <taxon>Arthrobacter</taxon>
    </lineage>
</organism>
<evidence type="ECO:0000313" key="3">
    <source>
        <dbReference type="EMBL" id="UON93382.1"/>
    </source>
</evidence>
<dbReference type="Gene3D" id="1.25.40.10">
    <property type="entry name" value="Tetratricopeptide repeat domain"/>
    <property type="match status" value="1"/>
</dbReference>
<accession>A0A9X1M766</accession>
<dbReference type="RefSeq" id="WP_227902170.1">
    <property type="nucleotide sequence ID" value="NZ_CP094984.1"/>
</dbReference>
<evidence type="ECO:0008006" key="6">
    <source>
        <dbReference type="Google" id="ProtNLM"/>
    </source>
</evidence>
<proteinExistence type="predicted"/>
<dbReference type="EMBL" id="JAJFZT010000001">
    <property type="protein sequence ID" value="MCC3271792.1"/>
    <property type="molecule type" value="Genomic_DNA"/>
</dbReference>